<dbReference type="SUPFAM" id="SSF52047">
    <property type="entry name" value="RNI-like"/>
    <property type="match status" value="1"/>
</dbReference>
<dbReference type="AlphaFoldDB" id="A0A067LZG6"/>
<dbReference type="HOGENOM" id="CLU_492564_0_0_1"/>
<evidence type="ECO:0000313" key="2">
    <source>
        <dbReference type="EMBL" id="KDQ08808.1"/>
    </source>
</evidence>
<accession>A0A067LZG6</accession>
<protein>
    <submittedName>
        <fullName evidence="2">Uncharacterized protein</fullName>
    </submittedName>
</protein>
<feature type="region of interest" description="Disordered" evidence="1">
    <location>
        <begin position="1"/>
        <end position="29"/>
    </location>
</feature>
<organism evidence="2 3">
    <name type="scientific">Botryobasidium botryosum (strain FD-172 SS1)</name>
    <dbReference type="NCBI Taxonomy" id="930990"/>
    <lineage>
        <taxon>Eukaryota</taxon>
        <taxon>Fungi</taxon>
        <taxon>Dikarya</taxon>
        <taxon>Basidiomycota</taxon>
        <taxon>Agaricomycotina</taxon>
        <taxon>Agaricomycetes</taxon>
        <taxon>Cantharellales</taxon>
        <taxon>Botryobasidiaceae</taxon>
        <taxon>Botryobasidium</taxon>
    </lineage>
</organism>
<name>A0A067LZG6_BOTB1</name>
<gene>
    <name evidence="2" type="ORF">BOTBODRAFT_559211</name>
</gene>
<reference evidence="3" key="1">
    <citation type="journal article" date="2014" name="Proc. Natl. Acad. Sci. U.S.A.">
        <title>Extensive sampling of basidiomycete genomes demonstrates inadequacy of the white-rot/brown-rot paradigm for wood decay fungi.</title>
        <authorList>
            <person name="Riley R."/>
            <person name="Salamov A.A."/>
            <person name="Brown D.W."/>
            <person name="Nagy L.G."/>
            <person name="Floudas D."/>
            <person name="Held B.W."/>
            <person name="Levasseur A."/>
            <person name="Lombard V."/>
            <person name="Morin E."/>
            <person name="Otillar R."/>
            <person name="Lindquist E.A."/>
            <person name="Sun H."/>
            <person name="LaButti K.M."/>
            <person name="Schmutz J."/>
            <person name="Jabbour D."/>
            <person name="Luo H."/>
            <person name="Baker S.E."/>
            <person name="Pisabarro A.G."/>
            <person name="Walton J.D."/>
            <person name="Blanchette R.A."/>
            <person name="Henrissat B."/>
            <person name="Martin F."/>
            <person name="Cullen D."/>
            <person name="Hibbett D.S."/>
            <person name="Grigoriev I.V."/>
        </authorList>
    </citation>
    <scope>NUCLEOTIDE SEQUENCE [LARGE SCALE GENOMIC DNA]</scope>
    <source>
        <strain evidence="3">FD-172 SS1</strain>
    </source>
</reference>
<dbReference type="STRING" id="930990.A0A067LZG6"/>
<feature type="compositionally biased region" description="Low complexity" evidence="1">
    <location>
        <begin position="1"/>
        <end position="21"/>
    </location>
</feature>
<dbReference type="OrthoDB" id="3217549at2759"/>
<proteinExistence type="predicted"/>
<dbReference type="Gene3D" id="1.20.1280.50">
    <property type="match status" value="1"/>
</dbReference>
<dbReference type="Proteomes" id="UP000027195">
    <property type="component" value="Unassembled WGS sequence"/>
</dbReference>
<dbReference type="EMBL" id="KL198086">
    <property type="protein sequence ID" value="KDQ08808.1"/>
    <property type="molecule type" value="Genomic_DNA"/>
</dbReference>
<keyword evidence="3" id="KW-1185">Reference proteome</keyword>
<sequence>MAATPASSPAPSPTSTAQEPPSTAPPPLSVNMYLETNLVPARAVTPPVSALDLPELAAHAPTTPTLLSNAMTMTNQANIVVPNLINRLPDELLALIFEFTVFSSDYRSAKPAKAILGLSAVSALWRSLTLAHSRLWATPTKLPPSLTELFLARSRAAPLHFAINWNRLAIPESTELYVLLHSQRNRWMSVSVGIDATTPREIFQLLQTGPAPNLRSLTLHRAYTDGVIPGAAARDFFENDAPLLREIRLCGVAMPLCGKIFEPIKKLALDRIQFYGTDPVRTFLRLIARLPCLQSLSLSSVDFISSPDDFEFGRPSAEWTSTKFSASFACLTITGVNPTTIKAILALAAVNSHTVIDISVKYLDLSEKMLGDLLPDSRIELVGMSNLGRTTHLLVYGGVESNTRDSRDNMFKVKGWSKDGLPTLVITVAPESSWKPFATPEVHGIIASLVPTARLAMHLSTITMDRFTFSSSTNDYLAGSISRLGSLQEIILHRCRDKEGREDWLREFAKACPTFRHLWICCFEDDVPPETTGRLRKGLGPEEVRTTRCARRR</sequence>
<evidence type="ECO:0000256" key="1">
    <source>
        <dbReference type="SAM" id="MobiDB-lite"/>
    </source>
</evidence>
<dbReference type="InParanoid" id="A0A067LZG6"/>
<evidence type="ECO:0000313" key="3">
    <source>
        <dbReference type="Proteomes" id="UP000027195"/>
    </source>
</evidence>